<proteinExistence type="predicted"/>
<dbReference type="GO" id="GO:0006313">
    <property type="term" value="P:DNA transposition"/>
    <property type="evidence" value="ECO:0007669"/>
    <property type="project" value="InterPro"/>
</dbReference>
<accession>A0A6N4TGW8</accession>
<dbReference type="RefSeq" id="WP_118277973.1">
    <property type="nucleotide sequence ID" value="NZ_AP019695.1"/>
</dbReference>
<evidence type="ECO:0000313" key="2">
    <source>
        <dbReference type="EMBL" id="BBK22240.1"/>
    </source>
</evidence>
<dbReference type="InterPro" id="IPR002514">
    <property type="entry name" value="Transposase_8"/>
</dbReference>
<reference evidence="3" key="1">
    <citation type="submission" date="2019-05" db="EMBL/GenBank/DDBJ databases">
        <title>Complete genome sequencing of Absiella argi strain JCM 30884.</title>
        <authorList>
            <person name="Sakamoto M."/>
            <person name="Murakami T."/>
            <person name="Mori H."/>
        </authorList>
    </citation>
    <scope>NUCLEOTIDE SEQUENCE [LARGE SCALE GENOMIC DNA]</scope>
    <source>
        <strain evidence="3">JCM 30884</strain>
    </source>
</reference>
<keyword evidence="1" id="KW-0175">Coiled coil</keyword>
<evidence type="ECO:0000256" key="1">
    <source>
        <dbReference type="SAM" id="Coils"/>
    </source>
</evidence>
<dbReference type="GO" id="GO:0004803">
    <property type="term" value="F:transposase activity"/>
    <property type="evidence" value="ECO:0007669"/>
    <property type="project" value="InterPro"/>
</dbReference>
<sequence>MANKKPVFDNEFRNNAVRYAQEHKDLSRKEWAANLGIGESTLARWLREARQSSNGTIEMRGTGNFESDEAKEVARLKRELRDTKDALEILKKAIGILGD</sequence>
<dbReference type="EMBL" id="AP019695">
    <property type="protein sequence ID" value="BBK22240.1"/>
    <property type="molecule type" value="Genomic_DNA"/>
</dbReference>
<dbReference type="InterPro" id="IPR009057">
    <property type="entry name" value="Homeodomain-like_sf"/>
</dbReference>
<name>A0A6N4TGW8_9FIRM</name>
<dbReference type="SUPFAM" id="SSF46689">
    <property type="entry name" value="Homeodomain-like"/>
    <property type="match status" value="1"/>
</dbReference>
<dbReference type="Proteomes" id="UP000464754">
    <property type="component" value="Chromosome"/>
</dbReference>
<gene>
    <name evidence="2" type="ORF">Aargi30884_11430</name>
</gene>
<dbReference type="KEGG" id="aarg:Aargi30884_11430"/>
<feature type="coiled-coil region" evidence="1">
    <location>
        <begin position="66"/>
        <end position="93"/>
    </location>
</feature>
<protein>
    <submittedName>
        <fullName evidence="2">Transposase</fullName>
    </submittedName>
</protein>
<dbReference type="GO" id="GO:0003677">
    <property type="term" value="F:DNA binding"/>
    <property type="evidence" value="ECO:0007669"/>
    <property type="project" value="InterPro"/>
</dbReference>
<dbReference type="Pfam" id="PF01527">
    <property type="entry name" value="HTH_Tnp_1"/>
    <property type="match status" value="1"/>
</dbReference>
<evidence type="ECO:0000313" key="3">
    <source>
        <dbReference type="Proteomes" id="UP000464754"/>
    </source>
</evidence>
<dbReference type="AlphaFoldDB" id="A0A6N4TGW8"/>
<organism evidence="2 3">
    <name type="scientific">Amedibacterium intestinale</name>
    <dbReference type="NCBI Taxonomy" id="2583452"/>
    <lineage>
        <taxon>Bacteria</taxon>
        <taxon>Bacillati</taxon>
        <taxon>Bacillota</taxon>
        <taxon>Erysipelotrichia</taxon>
        <taxon>Erysipelotrichales</taxon>
        <taxon>Erysipelotrichaceae</taxon>
        <taxon>Amedibacterium</taxon>
    </lineage>
</organism>
<keyword evidence="3" id="KW-1185">Reference proteome</keyword>
<dbReference type="Gene3D" id="1.10.10.60">
    <property type="entry name" value="Homeodomain-like"/>
    <property type="match status" value="1"/>
</dbReference>